<sequence>MSEELVKPGERQVEEMEGYIRELLDIMNDILTKNKRALADAGVSSRLSVILGIMTMHRYNPDLFMQYWNEFKSLVDKCRSVPTIKDRITNEVDPLISEIESIKSAAGL</sequence>
<keyword evidence="2" id="KW-1185">Reference proteome</keyword>
<organism evidence="1 2">
    <name type="scientific">Sulfuracidifex metallicus DSM 6482 = JCM 9184</name>
    <dbReference type="NCBI Taxonomy" id="523847"/>
    <lineage>
        <taxon>Archaea</taxon>
        <taxon>Thermoproteota</taxon>
        <taxon>Thermoprotei</taxon>
        <taxon>Sulfolobales</taxon>
        <taxon>Sulfolobaceae</taxon>
        <taxon>Sulfuracidifex</taxon>
    </lineage>
</organism>
<evidence type="ECO:0000313" key="2">
    <source>
        <dbReference type="Proteomes" id="UP000470772"/>
    </source>
</evidence>
<comment type="caution">
    <text evidence="1">The sequence shown here is derived from an EMBL/GenBank/DDBJ whole genome shotgun (WGS) entry which is preliminary data.</text>
</comment>
<reference evidence="1 2" key="1">
    <citation type="submission" date="2019-10" db="EMBL/GenBank/DDBJ databases">
        <title>Sequencing and Assembly of Multiple Reported Metal-Biooxidizing Members of the Extremely Thermoacidophilic Archaeal Family Sulfolobaceae.</title>
        <authorList>
            <person name="Counts J.A."/>
            <person name="Kelly R.M."/>
        </authorList>
    </citation>
    <scope>NUCLEOTIDE SEQUENCE [LARGE SCALE GENOMIC DNA]</scope>
    <source>
        <strain evidence="1 2">DSM 6482</strain>
    </source>
</reference>
<proteinExistence type="predicted"/>
<dbReference type="OrthoDB" id="42895at2157"/>
<dbReference type="Proteomes" id="UP000470772">
    <property type="component" value="Unassembled WGS sequence"/>
</dbReference>
<gene>
    <name evidence="1" type="ORF">GC250_09480</name>
</gene>
<dbReference type="AlphaFoldDB" id="A0A6A9QMY0"/>
<dbReference type="RefSeq" id="WP_054838683.1">
    <property type="nucleotide sequence ID" value="NZ_BBBY01000015.1"/>
</dbReference>
<evidence type="ECO:0000313" key="1">
    <source>
        <dbReference type="EMBL" id="MUN29660.1"/>
    </source>
</evidence>
<protein>
    <submittedName>
        <fullName evidence="1">Uncharacterized protein</fullName>
    </submittedName>
</protein>
<accession>A0A6A9QMY0</accession>
<dbReference type="EMBL" id="WGGD01000005">
    <property type="protein sequence ID" value="MUN29660.1"/>
    <property type="molecule type" value="Genomic_DNA"/>
</dbReference>
<name>A0A6A9QMY0_SULME</name>